<evidence type="ECO:0000313" key="2">
    <source>
        <dbReference type="EMBL" id="PNY22173.1"/>
    </source>
</evidence>
<evidence type="ECO:0000256" key="1">
    <source>
        <dbReference type="SAM" id="MobiDB-lite"/>
    </source>
</evidence>
<feature type="region of interest" description="Disordered" evidence="1">
    <location>
        <begin position="1"/>
        <end position="33"/>
    </location>
</feature>
<gene>
    <name evidence="2" type="ORF">TCAP_07176</name>
</gene>
<dbReference type="OrthoDB" id="37659at2759"/>
<sequence length="180" mass="20600">MVSSKSSYKRRQGSGGKSNRRDEETRGKPDDTSDSCTTISLTIYIFRGQPDVYYNRHVLIYFTSPDKPNFHETVHTQRDDDKSPWRVDQIHNRTDWFMSVTYLTHVNAGTVQVWSGQEMVPVNIVAATPVEGRESDGDWNCQKFVLEGLQALVYHGFQTQEWYDFVEGELADQLIDGAVA</sequence>
<keyword evidence="3" id="KW-1185">Reference proteome</keyword>
<organism evidence="2 3">
    <name type="scientific">Tolypocladium capitatum</name>
    <dbReference type="NCBI Taxonomy" id="45235"/>
    <lineage>
        <taxon>Eukaryota</taxon>
        <taxon>Fungi</taxon>
        <taxon>Dikarya</taxon>
        <taxon>Ascomycota</taxon>
        <taxon>Pezizomycotina</taxon>
        <taxon>Sordariomycetes</taxon>
        <taxon>Hypocreomycetidae</taxon>
        <taxon>Hypocreales</taxon>
        <taxon>Ophiocordycipitaceae</taxon>
        <taxon>Tolypocladium</taxon>
    </lineage>
</organism>
<protein>
    <submittedName>
        <fullName evidence="2">Uncharacterized protein</fullName>
    </submittedName>
</protein>
<feature type="compositionally biased region" description="Basic and acidic residues" evidence="1">
    <location>
        <begin position="19"/>
        <end position="31"/>
    </location>
</feature>
<evidence type="ECO:0000313" key="3">
    <source>
        <dbReference type="Proteomes" id="UP000236621"/>
    </source>
</evidence>
<reference evidence="2 3" key="1">
    <citation type="submission" date="2017-08" db="EMBL/GenBank/DDBJ databases">
        <title>Harnessing the power of phylogenomics to disentangle the directionality and signatures of interkingdom host jumping in the parasitic fungal genus Tolypocladium.</title>
        <authorList>
            <person name="Quandt C.A."/>
            <person name="Patterson W."/>
            <person name="Spatafora J.W."/>
        </authorList>
    </citation>
    <scope>NUCLEOTIDE SEQUENCE [LARGE SCALE GENOMIC DNA]</scope>
    <source>
        <strain evidence="2 3">CBS 113982</strain>
    </source>
</reference>
<dbReference type="AlphaFoldDB" id="A0A2K3Q3V0"/>
<accession>A0A2K3Q3V0</accession>
<dbReference type="Proteomes" id="UP000236621">
    <property type="component" value="Unassembled WGS sequence"/>
</dbReference>
<proteinExistence type="predicted"/>
<name>A0A2K3Q3V0_9HYPO</name>
<comment type="caution">
    <text evidence="2">The sequence shown here is derived from an EMBL/GenBank/DDBJ whole genome shotgun (WGS) entry which is preliminary data.</text>
</comment>
<dbReference type="EMBL" id="NRSZ01001206">
    <property type="protein sequence ID" value="PNY22173.1"/>
    <property type="molecule type" value="Genomic_DNA"/>
</dbReference>